<dbReference type="InterPro" id="IPR013078">
    <property type="entry name" value="His_Pase_superF_clade-1"/>
</dbReference>
<dbReference type="Gene3D" id="3.40.50.1240">
    <property type="entry name" value="Phosphoglycerate mutase-like"/>
    <property type="match status" value="1"/>
</dbReference>
<feature type="binding site" evidence="2">
    <location>
        <position position="99"/>
    </location>
    <ligand>
        <name>substrate</name>
    </ligand>
</feature>
<name>A0A4P7IIN1_9ACTN</name>
<dbReference type="GO" id="GO:0016791">
    <property type="term" value="F:phosphatase activity"/>
    <property type="evidence" value="ECO:0007669"/>
    <property type="project" value="TreeGrafter"/>
</dbReference>
<feature type="active site" description="Proton donor/acceptor" evidence="1">
    <location>
        <position position="123"/>
    </location>
</feature>
<feature type="active site" description="Tele-phosphohistidine intermediate" evidence="1">
    <location>
        <position position="50"/>
    </location>
</feature>
<evidence type="ECO:0000256" key="2">
    <source>
        <dbReference type="PIRSR" id="PIRSR613078-2"/>
    </source>
</evidence>
<dbReference type="Proteomes" id="UP000294853">
    <property type="component" value="Chromosome"/>
</dbReference>
<evidence type="ECO:0000256" key="1">
    <source>
        <dbReference type="PIRSR" id="PIRSR613078-1"/>
    </source>
</evidence>
<sequence>MGPARLRRPRRPRPARGRAHVLRPRAPLERLPGHPAHPDVSHRTLVLLRHGQTAWNAERRGQGHHDVHLDETGVAQAAAVASVLARLHPRLVWSSDLSRARATASRVAEASGVSLRTDPRLREFDLGERTGLTMPEFAQAFPEGYLAFLQGRYDAVPGAESTEQVSARFTAALREAQATLEPGECGVVVGHGAALKVAVAALLGWPSDAVATFAGMDNCGWTVLDDGGPDGAARLVAWNRTITTAPDFASAATVG</sequence>
<dbReference type="EMBL" id="CP038436">
    <property type="protein sequence ID" value="QBX56560.1"/>
    <property type="molecule type" value="Genomic_DNA"/>
</dbReference>
<evidence type="ECO:0000313" key="3">
    <source>
        <dbReference type="EMBL" id="QBX56560.1"/>
    </source>
</evidence>
<dbReference type="SUPFAM" id="SSF53254">
    <property type="entry name" value="Phosphoglycerate mutase-like"/>
    <property type="match status" value="1"/>
</dbReference>
<dbReference type="OrthoDB" id="4697614at2"/>
<dbReference type="GO" id="GO:0005737">
    <property type="term" value="C:cytoplasm"/>
    <property type="evidence" value="ECO:0007669"/>
    <property type="project" value="TreeGrafter"/>
</dbReference>
<dbReference type="Pfam" id="PF00300">
    <property type="entry name" value="His_Phos_1"/>
    <property type="match status" value="1"/>
</dbReference>
<dbReference type="InterPro" id="IPR001345">
    <property type="entry name" value="PG/BPGM_mutase_AS"/>
</dbReference>
<evidence type="ECO:0000313" key="4">
    <source>
        <dbReference type="Proteomes" id="UP000294853"/>
    </source>
</evidence>
<feature type="binding site" evidence="2">
    <location>
        <begin position="49"/>
        <end position="56"/>
    </location>
    <ligand>
        <name>substrate</name>
    </ligand>
</feature>
<protein>
    <submittedName>
        <fullName evidence="3">Histidine phosphatase family protein</fullName>
    </submittedName>
</protein>
<dbReference type="InterPro" id="IPR029033">
    <property type="entry name" value="His_PPase_superfam"/>
</dbReference>
<dbReference type="SMART" id="SM00855">
    <property type="entry name" value="PGAM"/>
    <property type="match status" value="1"/>
</dbReference>
<keyword evidence="4" id="KW-1185">Reference proteome</keyword>
<dbReference type="KEGG" id="nsn:EXE58_14535"/>
<dbReference type="PROSITE" id="PS00175">
    <property type="entry name" value="PG_MUTASE"/>
    <property type="match status" value="1"/>
</dbReference>
<gene>
    <name evidence="3" type="ORF">EXE58_14535</name>
</gene>
<reference evidence="3 4" key="1">
    <citation type="submission" date="2019-03" db="EMBL/GenBank/DDBJ databases">
        <title>Three New Species of Nocardioides, Nocardioides euryhalodurans sp. nov., Nocardioides seonyuensis sp. nov. and Nocardioides eburneoflavus sp. nov. Iolated from Soil.</title>
        <authorList>
            <person name="Roh S.G."/>
            <person name="Lee C."/>
            <person name="Kim M.-K."/>
            <person name="Kim S.B."/>
        </authorList>
    </citation>
    <scope>NUCLEOTIDE SEQUENCE [LARGE SCALE GENOMIC DNA]</scope>
    <source>
        <strain evidence="3 4">MMS17-SY207-3</strain>
    </source>
</reference>
<dbReference type="CDD" id="cd07067">
    <property type="entry name" value="HP_PGM_like"/>
    <property type="match status" value="1"/>
</dbReference>
<organism evidence="3 4">
    <name type="scientific">Nocardioides seonyuensis</name>
    <dbReference type="NCBI Taxonomy" id="2518371"/>
    <lineage>
        <taxon>Bacteria</taxon>
        <taxon>Bacillati</taxon>
        <taxon>Actinomycetota</taxon>
        <taxon>Actinomycetes</taxon>
        <taxon>Propionibacteriales</taxon>
        <taxon>Nocardioidaceae</taxon>
        <taxon>Nocardioides</taxon>
    </lineage>
</organism>
<dbReference type="AlphaFoldDB" id="A0A4P7IIN1"/>
<proteinExistence type="predicted"/>
<accession>A0A4P7IIN1</accession>
<dbReference type="PANTHER" id="PTHR48100:SF62">
    <property type="entry name" value="GLUCOSYL-3-PHOSPHOGLYCERATE PHOSPHATASE"/>
    <property type="match status" value="1"/>
</dbReference>
<dbReference type="PANTHER" id="PTHR48100">
    <property type="entry name" value="BROAD-SPECIFICITY PHOSPHATASE YOR283W-RELATED"/>
    <property type="match status" value="1"/>
</dbReference>
<dbReference type="InterPro" id="IPR050275">
    <property type="entry name" value="PGM_Phosphatase"/>
</dbReference>